<sequence length="329" mass="36023">MVTLKDIAERVGVSITTVSRVLNGKGSISQETKDKVFQVMRELNYYPNEMARSLVNKNSHIIGLIVPYIDHPFFSALTAAIEEASSHAGYKLFLCISGGNQERELEQFAALQANNVAGVLVCTRDSHNMDELLNRRNIPLVSIERSIEGVPSVACDNYKGGVLAAQELLASGCRAPLLFGNRIVSSRIPAFGRYQGFLETCRQAGCPCNAYYIEAEDLFGKHLEEDILHARDLYPHTDGIFATSDVLAAGIQTALWRLAPDYPASLPLVGFDGVSVSEYCRISTVAQPLYQMGEQAVLTLVQLINGEEAPASSILPVRFIRRKSSGPRS</sequence>
<name>A0A9D2RYF3_9FIRM</name>
<dbReference type="InterPro" id="IPR001761">
    <property type="entry name" value="Peripla_BP/Lac1_sug-bd_dom"/>
</dbReference>
<keyword evidence="3" id="KW-0238">DNA-binding</keyword>
<evidence type="ECO:0000256" key="2">
    <source>
        <dbReference type="ARBA" id="ARBA00023015"/>
    </source>
</evidence>
<dbReference type="InterPro" id="IPR028082">
    <property type="entry name" value="Peripla_BP_I"/>
</dbReference>
<dbReference type="PROSITE" id="PS50932">
    <property type="entry name" value="HTH_LACI_2"/>
    <property type="match status" value="1"/>
</dbReference>
<proteinExistence type="predicted"/>
<dbReference type="Gene3D" id="1.10.260.40">
    <property type="entry name" value="lambda repressor-like DNA-binding domains"/>
    <property type="match status" value="1"/>
</dbReference>
<evidence type="ECO:0000256" key="3">
    <source>
        <dbReference type="ARBA" id="ARBA00023125"/>
    </source>
</evidence>
<keyword evidence="1" id="KW-0678">Repressor</keyword>
<evidence type="ECO:0000256" key="1">
    <source>
        <dbReference type="ARBA" id="ARBA00022491"/>
    </source>
</evidence>
<dbReference type="PROSITE" id="PS00356">
    <property type="entry name" value="HTH_LACI_1"/>
    <property type="match status" value="1"/>
</dbReference>
<dbReference type="GO" id="GO:0000976">
    <property type="term" value="F:transcription cis-regulatory region binding"/>
    <property type="evidence" value="ECO:0007669"/>
    <property type="project" value="TreeGrafter"/>
</dbReference>
<comment type="caution">
    <text evidence="7">The sequence shown here is derived from an EMBL/GenBank/DDBJ whole genome shotgun (WGS) entry which is preliminary data.</text>
</comment>
<evidence type="ECO:0000313" key="8">
    <source>
        <dbReference type="Proteomes" id="UP000824214"/>
    </source>
</evidence>
<dbReference type="SMART" id="SM00354">
    <property type="entry name" value="HTH_LACI"/>
    <property type="match status" value="1"/>
</dbReference>
<dbReference type="PANTHER" id="PTHR30146">
    <property type="entry name" value="LACI-RELATED TRANSCRIPTIONAL REPRESSOR"/>
    <property type="match status" value="1"/>
</dbReference>
<reference evidence="7" key="1">
    <citation type="journal article" date="2021" name="PeerJ">
        <title>Extensive microbial diversity within the chicken gut microbiome revealed by metagenomics and culture.</title>
        <authorList>
            <person name="Gilroy R."/>
            <person name="Ravi A."/>
            <person name="Getino M."/>
            <person name="Pursley I."/>
            <person name="Horton D.L."/>
            <person name="Alikhan N.F."/>
            <person name="Baker D."/>
            <person name="Gharbi K."/>
            <person name="Hall N."/>
            <person name="Watson M."/>
            <person name="Adriaenssens E.M."/>
            <person name="Foster-Nyarko E."/>
            <person name="Jarju S."/>
            <person name="Secka A."/>
            <person name="Antonio M."/>
            <person name="Oren A."/>
            <person name="Chaudhuri R.R."/>
            <person name="La Ragione R."/>
            <person name="Hildebrand F."/>
            <person name="Pallen M.J."/>
        </authorList>
    </citation>
    <scope>NUCLEOTIDE SEQUENCE</scope>
    <source>
        <strain evidence="7">ChiBcolR8-3208</strain>
    </source>
</reference>
<dbReference type="Pfam" id="PF00532">
    <property type="entry name" value="Peripla_BP_1"/>
    <property type="match status" value="1"/>
</dbReference>
<evidence type="ECO:0000259" key="5">
    <source>
        <dbReference type="PROSITE" id="PS50932"/>
    </source>
</evidence>
<dbReference type="EMBL" id="DWXZ01000010">
    <property type="protein sequence ID" value="HJB36574.1"/>
    <property type="molecule type" value="Genomic_DNA"/>
</dbReference>
<dbReference type="InterPro" id="IPR010982">
    <property type="entry name" value="Lambda_DNA-bd_dom_sf"/>
</dbReference>
<dbReference type="CDD" id="cd06291">
    <property type="entry name" value="PBP1_Qymf-like"/>
    <property type="match status" value="1"/>
</dbReference>
<gene>
    <name evidence="7" type="ORF">H9942_00720</name>
</gene>
<feature type="domain" description="HTH cro/C1-type" evidence="6">
    <location>
        <begin position="3"/>
        <end position="32"/>
    </location>
</feature>
<dbReference type="Pfam" id="PF00356">
    <property type="entry name" value="LacI"/>
    <property type="match status" value="1"/>
</dbReference>
<keyword evidence="2" id="KW-0805">Transcription regulation</keyword>
<accession>A0A9D2RYF3</accession>
<dbReference type="CDD" id="cd01392">
    <property type="entry name" value="HTH_LacI"/>
    <property type="match status" value="1"/>
</dbReference>
<evidence type="ECO:0000256" key="4">
    <source>
        <dbReference type="ARBA" id="ARBA00023163"/>
    </source>
</evidence>
<dbReference type="SUPFAM" id="SSF53822">
    <property type="entry name" value="Periplasmic binding protein-like I"/>
    <property type="match status" value="1"/>
</dbReference>
<dbReference type="InterPro" id="IPR000843">
    <property type="entry name" value="HTH_LacI"/>
</dbReference>
<dbReference type="Gene3D" id="3.40.50.2300">
    <property type="match status" value="2"/>
</dbReference>
<keyword evidence="4" id="KW-0804">Transcription</keyword>
<dbReference type="GO" id="GO:0003700">
    <property type="term" value="F:DNA-binding transcription factor activity"/>
    <property type="evidence" value="ECO:0007669"/>
    <property type="project" value="TreeGrafter"/>
</dbReference>
<dbReference type="InterPro" id="IPR001387">
    <property type="entry name" value="Cro/C1-type_HTH"/>
</dbReference>
<feature type="domain" description="HTH lacI-type" evidence="5">
    <location>
        <begin position="2"/>
        <end position="56"/>
    </location>
</feature>
<dbReference type="AlphaFoldDB" id="A0A9D2RYF3"/>
<evidence type="ECO:0000259" key="6">
    <source>
        <dbReference type="PROSITE" id="PS50943"/>
    </source>
</evidence>
<evidence type="ECO:0000313" key="7">
    <source>
        <dbReference type="EMBL" id="HJB36574.1"/>
    </source>
</evidence>
<dbReference type="Proteomes" id="UP000824214">
    <property type="component" value="Unassembled WGS sequence"/>
</dbReference>
<protein>
    <submittedName>
        <fullName evidence="7">LacI family transcriptional regulator</fullName>
    </submittedName>
</protein>
<dbReference type="PRINTS" id="PR00036">
    <property type="entry name" value="HTHLACI"/>
</dbReference>
<dbReference type="SUPFAM" id="SSF47413">
    <property type="entry name" value="lambda repressor-like DNA-binding domains"/>
    <property type="match status" value="1"/>
</dbReference>
<dbReference type="PANTHER" id="PTHR30146:SF95">
    <property type="entry name" value="RIBOSE OPERON REPRESSOR"/>
    <property type="match status" value="1"/>
</dbReference>
<dbReference type="PROSITE" id="PS50943">
    <property type="entry name" value="HTH_CROC1"/>
    <property type="match status" value="1"/>
</dbReference>
<organism evidence="7 8">
    <name type="scientific">Candidatus Acutalibacter ornithocaccae</name>
    <dbReference type="NCBI Taxonomy" id="2838416"/>
    <lineage>
        <taxon>Bacteria</taxon>
        <taxon>Bacillati</taxon>
        <taxon>Bacillota</taxon>
        <taxon>Clostridia</taxon>
        <taxon>Eubacteriales</taxon>
        <taxon>Acutalibacteraceae</taxon>
        <taxon>Acutalibacter</taxon>
    </lineage>
</organism>
<reference evidence="7" key="2">
    <citation type="submission" date="2021-04" db="EMBL/GenBank/DDBJ databases">
        <authorList>
            <person name="Gilroy R."/>
        </authorList>
    </citation>
    <scope>NUCLEOTIDE SEQUENCE</scope>
    <source>
        <strain evidence="7">ChiBcolR8-3208</strain>
    </source>
</reference>